<feature type="compositionally biased region" description="Acidic residues" evidence="1">
    <location>
        <begin position="84"/>
        <end position="98"/>
    </location>
</feature>
<accession>A0A9W8B4N3</accession>
<evidence type="ECO:0000313" key="3">
    <source>
        <dbReference type="EMBL" id="KAJ1983139.1"/>
    </source>
</evidence>
<keyword evidence="2" id="KW-1133">Transmembrane helix</keyword>
<proteinExistence type="predicted"/>
<protein>
    <submittedName>
        <fullName evidence="3">Uncharacterized protein</fullName>
    </submittedName>
</protein>
<dbReference type="OrthoDB" id="10360771at2759"/>
<feature type="transmembrane region" description="Helical" evidence="2">
    <location>
        <begin position="20"/>
        <end position="42"/>
    </location>
</feature>
<name>A0A9W8B4N3_9FUNG</name>
<keyword evidence="2" id="KW-0812">Transmembrane</keyword>
<evidence type="ECO:0000256" key="2">
    <source>
        <dbReference type="SAM" id="Phobius"/>
    </source>
</evidence>
<dbReference type="EMBL" id="JANBQB010000068">
    <property type="protein sequence ID" value="KAJ1983139.1"/>
    <property type="molecule type" value="Genomic_DNA"/>
</dbReference>
<evidence type="ECO:0000313" key="4">
    <source>
        <dbReference type="Proteomes" id="UP001151582"/>
    </source>
</evidence>
<keyword evidence="4" id="KW-1185">Reference proteome</keyword>
<organism evidence="3 4">
    <name type="scientific">Dimargaris verticillata</name>
    <dbReference type="NCBI Taxonomy" id="2761393"/>
    <lineage>
        <taxon>Eukaryota</taxon>
        <taxon>Fungi</taxon>
        <taxon>Fungi incertae sedis</taxon>
        <taxon>Zoopagomycota</taxon>
        <taxon>Kickxellomycotina</taxon>
        <taxon>Dimargaritomycetes</taxon>
        <taxon>Dimargaritales</taxon>
        <taxon>Dimargaritaceae</taxon>
        <taxon>Dimargaris</taxon>
    </lineage>
</organism>
<feature type="region of interest" description="Disordered" evidence="1">
    <location>
        <begin position="77"/>
        <end position="167"/>
    </location>
</feature>
<sequence length="167" mass="19184">MPNFSHLTARSNEQTTNGHGFIWFVVVCMFVFVLAFIWCFFINTCCGQDMTRFLCQTCCPWLPNWWRNRRQRQRQYYEPAPATVEEDPFGEFDGDDDSDGHSMADSYQQRRSSASLGLQSKSVSDRNIPLNPLRIQIDHPSSRPTSPPSELAGNSKDTLLLYEAHTP</sequence>
<comment type="caution">
    <text evidence="3">The sequence shown here is derived from an EMBL/GenBank/DDBJ whole genome shotgun (WGS) entry which is preliminary data.</text>
</comment>
<gene>
    <name evidence="3" type="ORF">H4R34_001453</name>
</gene>
<evidence type="ECO:0000256" key="1">
    <source>
        <dbReference type="SAM" id="MobiDB-lite"/>
    </source>
</evidence>
<keyword evidence="2" id="KW-0472">Membrane</keyword>
<feature type="compositionally biased region" description="Polar residues" evidence="1">
    <location>
        <begin position="105"/>
        <end position="122"/>
    </location>
</feature>
<dbReference type="Proteomes" id="UP001151582">
    <property type="component" value="Unassembled WGS sequence"/>
</dbReference>
<reference evidence="3" key="1">
    <citation type="submission" date="2022-07" db="EMBL/GenBank/DDBJ databases">
        <title>Phylogenomic reconstructions and comparative analyses of Kickxellomycotina fungi.</title>
        <authorList>
            <person name="Reynolds N.K."/>
            <person name="Stajich J.E."/>
            <person name="Barry K."/>
            <person name="Grigoriev I.V."/>
            <person name="Crous P."/>
            <person name="Smith M.E."/>
        </authorList>
    </citation>
    <scope>NUCLEOTIDE SEQUENCE</scope>
    <source>
        <strain evidence="3">RSA 567</strain>
    </source>
</reference>
<dbReference type="AlphaFoldDB" id="A0A9W8B4N3"/>